<organism evidence="2 3">
    <name type="scientific">Lutibacter oricola</name>
    <dbReference type="NCBI Taxonomy" id="762486"/>
    <lineage>
        <taxon>Bacteria</taxon>
        <taxon>Pseudomonadati</taxon>
        <taxon>Bacteroidota</taxon>
        <taxon>Flavobacteriia</taxon>
        <taxon>Flavobacteriales</taxon>
        <taxon>Flavobacteriaceae</taxon>
        <taxon>Lutibacter</taxon>
    </lineage>
</organism>
<protein>
    <submittedName>
        <fullName evidence="2">Uncharacterized protein</fullName>
    </submittedName>
</protein>
<name>A0A1H2WNT3_9FLAO</name>
<sequence length="123" mass="14158">MMEAKQKALLKHFSSVLRKKALNESSINEPIDPVILRFLSRKELIEIIKNKFENSIPKDLQLLELENEELLAIIGDEMYIISYITSNWVQVAQTEKEVVPITKKSNTKKNEKTTPISKQTKSS</sequence>
<keyword evidence="3" id="KW-1185">Reference proteome</keyword>
<dbReference type="RefSeq" id="WP_139170923.1">
    <property type="nucleotide sequence ID" value="NZ_FNNJ01000002.1"/>
</dbReference>
<gene>
    <name evidence="2" type="ORF">SAMN05444411_102248</name>
</gene>
<dbReference type="OrthoDB" id="1454671at2"/>
<dbReference type="AlphaFoldDB" id="A0A1H2WNT3"/>
<reference evidence="2 3" key="1">
    <citation type="submission" date="2016-10" db="EMBL/GenBank/DDBJ databases">
        <authorList>
            <person name="de Groot N.N."/>
        </authorList>
    </citation>
    <scope>NUCLEOTIDE SEQUENCE [LARGE SCALE GENOMIC DNA]</scope>
    <source>
        <strain evidence="2 3">DSM 24956</strain>
    </source>
</reference>
<dbReference type="EMBL" id="FNNJ01000002">
    <property type="protein sequence ID" value="SDW82292.1"/>
    <property type="molecule type" value="Genomic_DNA"/>
</dbReference>
<dbReference type="Proteomes" id="UP000199595">
    <property type="component" value="Unassembled WGS sequence"/>
</dbReference>
<accession>A0A1H2WNT3</accession>
<dbReference type="STRING" id="762486.SAMN05444411_102248"/>
<evidence type="ECO:0000313" key="3">
    <source>
        <dbReference type="Proteomes" id="UP000199595"/>
    </source>
</evidence>
<proteinExistence type="predicted"/>
<evidence type="ECO:0000256" key="1">
    <source>
        <dbReference type="SAM" id="MobiDB-lite"/>
    </source>
</evidence>
<evidence type="ECO:0000313" key="2">
    <source>
        <dbReference type="EMBL" id="SDW82292.1"/>
    </source>
</evidence>
<feature type="region of interest" description="Disordered" evidence="1">
    <location>
        <begin position="102"/>
        <end position="123"/>
    </location>
</feature>